<dbReference type="InterPro" id="IPR018911">
    <property type="entry name" value="Gmad2_Ig-like_dom"/>
</dbReference>
<accession>A0ABT3PM54</accession>
<evidence type="ECO:0000259" key="1">
    <source>
        <dbReference type="Pfam" id="PF10648"/>
    </source>
</evidence>
<sequence length="302" mass="34117">METYSNATYNLRLEIPTSWVVVEQSDLKVGDFAINIFSKNTEPEGQLPINVHAEPQHSYITIWPKGIGTELPNSQYTSFTKANNAPSLSFEVDTTKSKILHLADGTPWAYFIVPQAPPANWSKNGFIFAQIRMTNSKTLCYDEQVDQQKSMEECDFLEGDKVVRKGTLNNHDAEIIHHMLGNLTLEEIGEKETARDMIEVKKPLPNMDVTSPLTVIGKAKGYWYFEGSFTIKLYDAHNNLLAETAAQAKEDWMTEQFVPFEATLTYDAPDDQRGRLVFERANPSGKAENAQMYSIPVIFPPK</sequence>
<proteinExistence type="predicted"/>
<gene>
    <name evidence="2" type="ORF">J6I44_09180</name>
</gene>
<dbReference type="EMBL" id="JAGGJA010000005">
    <property type="protein sequence ID" value="MCW9707028.1"/>
    <property type="molecule type" value="Genomic_DNA"/>
</dbReference>
<dbReference type="Pfam" id="PF10648">
    <property type="entry name" value="Gmad2"/>
    <property type="match status" value="1"/>
</dbReference>
<organism evidence="2 3">
    <name type="scientific">Fodinibius salsisoli</name>
    <dbReference type="NCBI Taxonomy" id="2820877"/>
    <lineage>
        <taxon>Bacteria</taxon>
        <taxon>Pseudomonadati</taxon>
        <taxon>Balneolota</taxon>
        <taxon>Balneolia</taxon>
        <taxon>Balneolales</taxon>
        <taxon>Balneolaceae</taxon>
        <taxon>Fodinibius</taxon>
    </lineage>
</organism>
<evidence type="ECO:0000313" key="3">
    <source>
        <dbReference type="Proteomes" id="UP001207918"/>
    </source>
</evidence>
<name>A0ABT3PM54_9BACT</name>
<dbReference type="RefSeq" id="WP_265765780.1">
    <property type="nucleotide sequence ID" value="NZ_JAGGJA010000005.1"/>
</dbReference>
<keyword evidence="3" id="KW-1185">Reference proteome</keyword>
<feature type="domain" description="Bacterial spore germination immunoglobulin-like" evidence="1">
    <location>
        <begin position="198"/>
        <end position="284"/>
    </location>
</feature>
<reference evidence="2 3" key="1">
    <citation type="submission" date="2021-03" db="EMBL/GenBank/DDBJ databases">
        <title>Aliifodinibius sp. nov., a new bacterium isolated from saline soil.</title>
        <authorList>
            <person name="Galisteo C."/>
            <person name="De La Haba R."/>
            <person name="Sanchez-Porro C."/>
            <person name="Ventosa A."/>
        </authorList>
    </citation>
    <scope>NUCLEOTIDE SEQUENCE [LARGE SCALE GENOMIC DNA]</scope>
    <source>
        <strain evidence="2 3">1BSP15-2V2</strain>
    </source>
</reference>
<dbReference type="Proteomes" id="UP001207918">
    <property type="component" value="Unassembled WGS sequence"/>
</dbReference>
<evidence type="ECO:0000313" key="2">
    <source>
        <dbReference type="EMBL" id="MCW9707028.1"/>
    </source>
</evidence>
<comment type="caution">
    <text evidence="2">The sequence shown here is derived from an EMBL/GenBank/DDBJ whole genome shotgun (WGS) entry which is preliminary data.</text>
</comment>
<protein>
    <submittedName>
        <fullName evidence="2">Gmad2 immunoglobulin-like domain-containing protein</fullName>
    </submittedName>
</protein>